<dbReference type="AlphaFoldDB" id="A0A8T0GD45"/>
<dbReference type="SMART" id="SM01019">
    <property type="entry name" value="B3"/>
    <property type="match status" value="1"/>
</dbReference>
<dbReference type="CDD" id="cd10017">
    <property type="entry name" value="B3_DNA"/>
    <property type="match status" value="1"/>
</dbReference>
<gene>
    <name evidence="6" type="ORF">KC19_11G121300</name>
</gene>
<dbReference type="PANTHER" id="PTHR31920:SF108">
    <property type="entry name" value="B3 DOMAIN-CONTAINING TRANSCRIPTION FACTOR VRN1-LIKE"/>
    <property type="match status" value="1"/>
</dbReference>
<keyword evidence="2" id="KW-0238">DNA-binding</keyword>
<evidence type="ECO:0000256" key="3">
    <source>
        <dbReference type="ARBA" id="ARBA00023163"/>
    </source>
</evidence>
<dbReference type="PROSITE" id="PS50863">
    <property type="entry name" value="B3"/>
    <property type="match status" value="1"/>
</dbReference>
<dbReference type="InterPro" id="IPR003340">
    <property type="entry name" value="B3_DNA-bd"/>
</dbReference>
<sequence>MCSQIVTMVRPKSDSSFVDDWKSILEPDLDAIAYNGATCDPTRVDPKVLDWVRENCGESPRFVKVINRNAANGRPGLLSGSSTSLAVPGPFVRENFRNLQRVVTLDNGHGRKWKVSFKSVGSRAPVWLRGWRNVARDNNLKPGDVMVFELVGKSHFHITIFDEDGNISHDSTSRLKNAGREL</sequence>
<proteinExistence type="predicted"/>
<evidence type="ECO:0000259" key="5">
    <source>
        <dbReference type="PROSITE" id="PS50863"/>
    </source>
</evidence>
<name>A0A8T0GD45_CERPU</name>
<keyword evidence="7" id="KW-1185">Reference proteome</keyword>
<dbReference type="InterPro" id="IPR015300">
    <property type="entry name" value="DNA-bd_pseudobarrel_sf"/>
</dbReference>
<reference evidence="6 7" key="1">
    <citation type="submission" date="2020-06" db="EMBL/GenBank/DDBJ databases">
        <title>WGS assembly of Ceratodon purpureus strain R40.</title>
        <authorList>
            <person name="Carey S.B."/>
            <person name="Jenkins J."/>
            <person name="Shu S."/>
            <person name="Lovell J.T."/>
            <person name="Sreedasyam A."/>
            <person name="Maumus F."/>
            <person name="Tiley G.P."/>
            <person name="Fernandez-Pozo N."/>
            <person name="Barry K."/>
            <person name="Chen C."/>
            <person name="Wang M."/>
            <person name="Lipzen A."/>
            <person name="Daum C."/>
            <person name="Saski C.A."/>
            <person name="Payton A.C."/>
            <person name="Mcbreen J.C."/>
            <person name="Conrad R.E."/>
            <person name="Kollar L.M."/>
            <person name="Olsson S."/>
            <person name="Huttunen S."/>
            <person name="Landis J.B."/>
            <person name="Wickett N.J."/>
            <person name="Johnson M.G."/>
            <person name="Rensing S.A."/>
            <person name="Grimwood J."/>
            <person name="Schmutz J."/>
            <person name="Mcdaniel S.F."/>
        </authorList>
    </citation>
    <scope>NUCLEOTIDE SEQUENCE [LARGE SCALE GENOMIC DNA]</scope>
    <source>
        <strain evidence="6 7">R40</strain>
    </source>
</reference>
<dbReference type="EMBL" id="CM026432">
    <property type="protein sequence ID" value="KAG0557336.1"/>
    <property type="molecule type" value="Genomic_DNA"/>
</dbReference>
<organism evidence="6 7">
    <name type="scientific">Ceratodon purpureus</name>
    <name type="common">Fire moss</name>
    <name type="synonym">Dicranum purpureum</name>
    <dbReference type="NCBI Taxonomy" id="3225"/>
    <lineage>
        <taxon>Eukaryota</taxon>
        <taxon>Viridiplantae</taxon>
        <taxon>Streptophyta</taxon>
        <taxon>Embryophyta</taxon>
        <taxon>Bryophyta</taxon>
        <taxon>Bryophytina</taxon>
        <taxon>Bryopsida</taxon>
        <taxon>Dicranidae</taxon>
        <taxon>Pseudoditrichales</taxon>
        <taxon>Ditrichaceae</taxon>
        <taxon>Ceratodon</taxon>
    </lineage>
</organism>
<evidence type="ECO:0000313" key="7">
    <source>
        <dbReference type="Proteomes" id="UP000822688"/>
    </source>
</evidence>
<feature type="domain" description="TF-B3" evidence="5">
    <location>
        <begin position="70"/>
        <end position="164"/>
    </location>
</feature>
<dbReference type="Gene3D" id="2.40.330.10">
    <property type="entry name" value="DNA-binding pseudobarrel domain"/>
    <property type="match status" value="1"/>
</dbReference>
<dbReference type="PANTHER" id="PTHR31920">
    <property type="entry name" value="B3 DOMAIN-CONTAINING"/>
    <property type="match status" value="1"/>
</dbReference>
<keyword evidence="3" id="KW-0804">Transcription</keyword>
<keyword evidence="4" id="KW-0539">Nucleus</keyword>
<accession>A0A8T0GD45</accession>
<evidence type="ECO:0000313" key="6">
    <source>
        <dbReference type="EMBL" id="KAG0557336.1"/>
    </source>
</evidence>
<dbReference type="SUPFAM" id="SSF101936">
    <property type="entry name" value="DNA-binding pseudobarrel domain"/>
    <property type="match status" value="1"/>
</dbReference>
<evidence type="ECO:0000256" key="4">
    <source>
        <dbReference type="ARBA" id="ARBA00023242"/>
    </source>
</evidence>
<dbReference type="InterPro" id="IPR050655">
    <property type="entry name" value="Plant_B3_domain"/>
</dbReference>
<dbReference type="GO" id="GO:0003677">
    <property type="term" value="F:DNA binding"/>
    <property type="evidence" value="ECO:0007669"/>
    <property type="project" value="UniProtKB-KW"/>
</dbReference>
<dbReference type="Pfam" id="PF02362">
    <property type="entry name" value="B3"/>
    <property type="match status" value="1"/>
</dbReference>
<evidence type="ECO:0000256" key="1">
    <source>
        <dbReference type="ARBA" id="ARBA00023015"/>
    </source>
</evidence>
<protein>
    <recommendedName>
        <fullName evidence="5">TF-B3 domain-containing protein</fullName>
    </recommendedName>
</protein>
<keyword evidence="1" id="KW-0805">Transcription regulation</keyword>
<dbReference type="Proteomes" id="UP000822688">
    <property type="component" value="Chromosome 11"/>
</dbReference>
<evidence type="ECO:0000256" key="2">
    <source>
        <dbReference type="ARBA" id="ARBA00023125"/>
    </source>
</evidence>
<comment type="caution">
    <text evidence="6">The sequence shown here is derived from an EMBL/GenBank/DDBJ whole genome shotgun (WGS) entry which is preliminary data.</text>
</comment>